<reference evidence="1" key="1">
    <citation type="submission" date="2022-11" db="EMBL/GenBank/DDBJ databases">
        <title>Methylomonas rapida sp. nov., Carotenoid-Producing Obligate Methanotrophs with High Growth Characteristics and Biotechnological Potential.</title>
        <authorList>
            <person name="Tikhonova E.N."/>
            <person name="Suleimanov R.Z."/>
            <person name="Miroshnikov K."/>
            <person name="Oshkin I.Y."/>
            <person name="Belova S.E."/>
            <person name="Danilova O.V."/>
            <person name="Ashikhmin A."/>
            <person name="Konopkin A."/>
            <person name="But S.Y."/>
            <person name="Khmelenina V.N."/>
            <person name="Kuznetsov N."/>
            <person name="Pimenov N.V."/>
            <person name="Dedysh S.N."/>
        </authorList>
    </citation>
    <scope>NUCLEOTIDE SEQUENCE</scope>
    <source>
        <strain evidence="1">MP1</strain>
    </source>
</reference>
<proteinExistence type="predicted"/>
<evidence type="ECO:0000313" key="1">
    <source>
        <dbReference type="EMBL" id="WAR43336.1"/>
    </source>
</evidence>
<accession>A0ABY7GFV5</accession>
<dbReference type="RefSeq" id="WP_255188300.1">
    <property type="nucleotide sequence ID" value="NZ_CP113517.1"/>
</dbReference>
<protein>
    <submittedName>
        <fullName evidence="1">Uncharacterized protein</fullName>
    </submittedName>
</protein>
<name>A0ABY7GFV5_9GAMM</name>
<evidence type="ECO:0000313" key="2">
    <source>
        <dbReference type="Proteomes" id="UP001162780"/>
    </source>
</evidence>
<gene>
    <name evidence="1" type="ORF">NM686_013160</name>
</gene>
<keyword evidence="2" id="KW-1185">Reference proteome</keyword>
<dbReference type="Proteomes" id="UP001162780">
    <property type="component" value="Chromosome"/>
</dbReference>
<dbReference type="EMBL" id="CP113517">
    <property type="protein sequence ID" value="WAR43336.1"/>
    <property type="molecule type" value="Genomic_DNA"/>
</dbReference>
<organism evidence="1 2">
    <name type="scientific">Methylomonas rapida</name>
    <dbReference type="NCBI Taxonomy" id="2963939"/>
    <lineage>
        <taxon>Bacteria</taxon>
        <taxon>Pseudomonadati</taxon>
        <taxon>Pseudomonadota</taxon>
        <taxon>Gammaproteobacteria</taxon>
        <taxon>Methylococcales</taxon>
        <taxon>Methylococcaceae</taxon>
        <taxon>Methylomonas</taxon>
    </lineage>
</organism>
<sequence length="466" mass="51675">MNNNILHWQIFPRDLLPEVLFGVESHKLKGYHNLDIYEIKKENIAVGYPVTRQGSDYAPPGILVLDEESAAETFSWLRVYAPETSPLSQFARVISNDDWKTFNANNHYKQKVLREDIWASVIVGEALAQGEADVELAFLPLSRASGCFTTAIARAASIHGTDDATRTCANRLRQIEADRRFVKRSVSVEDLLPIWALAGARFNEPLSPSAAADLVLDAAAKYMSDAKASTLNILRSSEYRKLASDSIEERVLVFQRLVNELMHSAVRDPRNGFASAIVAAAAFLVGRSTTHEFLLRRVGRAFPEAPVWFGLIAALAGPRTWDPYWARAVKGIERQIRSKFDWVESSGFDLCWSEFAWFAKAFNTSEIFSTLPKLMPKVISVEIVPGATCQFRLALGSASESESRPVHEATARERELQSALAQFIGLATRTRSLLEGQEAPVQLSLGLEDGGTISAKATRSKKFKPS</sequence>